<reference evidence="1" key="1">
    <citation type="submission" date="2020-05" db="EMBL/GenBank/DDBJ databases">
        <authorList>
            <person name="Chiriac C."/>
            <person name="Salcher M."/>
            <person name="Ghai R."/>
            <person name="Kavagutti S V."/>
        </authorList>
    </citation>
    <scope>NUCLEOTIDE SEQUENCE</scope>
</reference>
<dbReference type="AlphaFoldDB" id="A0A6J7J2V5"/>
<protein>
    <submittedName>
        <fullName evidence="1">Unannotated protein</fullName>
    </submittedName>
</protein>
<gene>
    <name evidence="1" type="ORF">UFOPK3733_01043</name>
</gene>
<sequence length="148" mass="15816">MAQLGNGHVIDEGGAGIGIEILGHAAVLAEAQQVVGSRQLAGVLHETAALTDRLADVGERVMTGALEHQETLRSSEPVVFLRDPGERNRLIHLTGQQHGGLVRRSLRRVRRSDLIGGGGALVVHLQRRTRRLTDEGLHLGVVGELAGR</sequence>
<name>A0A6J7J2V5_9ZZZZ</name>
<proteinExistence type="predicted"/>
<organism evidence="1">
    <name type="scientific">freshwater metagenome</name>
    <dbReference type="NCBI Taxonomy" id="449393"/>
    <lineage>
        <taxon>unclassified sequences</taxon>
        <taxon>metagenomes</taxon>
        <taxon>ecological metagenomes</taxon>
    </lineage>
</organism>
<accession>A0A6J7J2V5</accession>
<dbReference type="EMBL" id="CAFBNC010000045">
    <property type="protein sequence ID" value="CAB4937201.1"/>
    <property type="molecule type" value="Genomic_DNA"/>
</dbReference>
<evidence type="ECO:0000313" key="1">
    <source>
        <dbReference type="EMBL" id="CAB4937201.1"/>
    </source>
</evidence>